<dbReference type="Proteomes" id="UP000265614">
    <property type="component" value="Unassembled WGS sequence"/>
</dbReference>
<keyword evidence="5 10" id="KW-0812">Transmembrane</keyword>
<feature type="transmembrane region" description="Helical" evidence="10">
    <location>
        <begin position="6"/>
        <end position="25"/>
    </location>
</feature>
<evidence type="ECO:0000313" key="11">
    <source>
        <dbReference type="EMBL" id="RJK92801.1"/>
    </source>
</evidence>
<sequence>MPQVPVELVGLLLGVVRAAAWLLLAPPFNTRMVPRSAKGLLAVALTLPVADDLARVVPDLTLPGFIGAVVVQVATGAALGFTTQLLFAAVQAAGDLIDLFGGFTVAFGYDPLSMSQSSVFGRLHQLLAVVLLFTTGGHLVIVQGFLQSYESIPVTSGVALDRLAATLTGGVGTFFLSALAIAAPLIGVLFVADVGLGLLTRVSPSLNAFSLGFPIKILLTLVVIGFTFPLLPGVVDSVVDEAYAAVGGLGG</sequence>
<evidence type="ECO:0000256" key="4">
    <source>
        <dbReference type="ARBA" id="ARBA00022475"/>
    </source>
</evidence>
<evidence type="ECO:0000256" key="5">
    <source>
        <dbReference type="ARBA" id="ARBA00022692"/>
    </source>
</evidence>
<keyword evidence="6 10" id="KW-1133">Transmembrane helix</keyword>
<comment type="caution">
    <text evidence="10">Lacks conserved residue(s) required for the propagation of feature annotation.</text>
</comment>
<dbReference type="GO" id="GO:0044780">
    <property type="term" value="P:bacterial-type flagellum assembly"/>
    <property type="evidence" value="ECO:0007669"/>
    <property type="project" value="UniProtKB-UniRule"/>
</dbReference>
<feature type="transmembrane region" description="Helical" evidence="10">
    <location>
        <begin position="126"/>
        <end position="146"/>
    </location>
</feature>
<keyword evidence="4 10" id="KW-1003">Cell membrane</keyword>
<comment type="subcellular location">
    <subcellularLocation>
        <location evidence="10">Cell membrane</location>
        <topology evidence="10">Multi-pass membrane protein</topology>
    </subcellularLocation>
    <subcellularLocation>
        <location evidence="10">Bacterial flagellum basal body</location>
    </subcellularLocation>
</comment>
<protein>
    <recommendedName>
        <fullName evidence="3 9">Flagellar biosynthetic protein FliR</fullName>
    </recommendedName>
</protein>
<comment type="function">
    <text evidence="1 10">Role in flagellar biosynthesis.</text>
</comment>
<dbReference type="GO" id="GO:0005886">
    <property type="term" value="C:plasma membrane"/>
    <property type="evidence" value="ECO:0007669"/>
    <property type="project" value="UniProtKB-SubCell"/>
</dbReference>
<evidence type="ECO:0000313" key="12">
    <source>
        <dbReference type="Proteomes" id="UP000265614"/>
    </source>
</evidence>
<evidence type="ECO:0000256" key="8">
    <source>
        <dbReference type="ARBA" id="ARBA00023143"/>
    </source>
</evidence>
<proteinExistence type="inferred from homology"/>
<evidence type="ECO:0000256" key="1">
    <source>
        <dbReference type="ARBA" id="ARBA00002578"/>
    </source>
</evidence>
<comment type="similarity">
    <text evidence="2 10">Belongs to the FliR/MopE/SpaR family.</text>
</comment>
<name>A0A3A3YQA6_9ACTN</name>
<dbReference type="OrthoDB" id="9807748at2"/>
<evidence type="ECO:0000256" key="7">
    <source>
        <dbReference type="ARBA" id="ARBA00023136"/>
    </source>
</evidence>
<comment type="caution">
    <text evidence="11">The sequence shown here is derived from an EMBL/GenBank/DDBJ whole genome shotgun (WGS) entry which is preliminary data.</text>
</comment>
<dbReference type="PRINTS" id="PR00953">
    <property type="entry name" value="TYPE3IMRPROT"/>
</dbReference>
<dbReference type="AlphaFoldDB" id="A0A3A3YQA6"/>
<dbReference type="GO" id="GO:0006605">
    <property type="term" value="P:protein targeting"/>
    <property type="evidence" value="ECO:0007669"/>
    <property type="project" value="UniProtKB-UniRule"/>
</dbReference>
<evidence type="ECO:0000256" key="6">
    <source>
        <dbReference type="ARBA" id="ARBA00022989"/>
    </source>
</evidence>
<keyword evidence="8 10" id="KW-0975">Bacterial flagellum</keyword>
<dbReference type="PANTHER" id="PTHR30065:SF1">
    <property type="entry name" value="SURFACE PRESENTATION OF ANTIGENS PROTEIN SPAR"/>
    <property type="match status" value="1"/>
</dbReference>
<keyword evidence="11" id="KW-0966">Cell projection</keyword>
<dbReference type="GO" id="GO:0009425">
    <property type="term" value="C:bacterial-type flagellum basal body"/>
    <property type="evidence" value="ECO:0007669"/>
    <property type="project" value="UniProtKB-SubCell"/>
</dbReference>
<keyword evidence="11" id="KW-0969">Cilium</keyword>
<feature type="transmembrane region" description="Helical" evidence="10">
    <location>
        <begin position="211"/>
        <end position="231"/>
    </location>
</feature>
<evidence type="ECO:0000256" key="10">
    <source>
        <dbReference type="RuleBase" id="RU362071"/>
    </source>
</evidence>
<dbReference type="InterPro" id="IPR006303">
    <property type="entry name" value="FliR"/>
</dbReference>
<dbReference type="EMBL" id="QZEZ01000012">
    <property type="protein sequence ID" value="RJK92801.1"/>
    <property type="molecule type" value="Genomic_DNA"/>
</dbReference>
<evidence type="ECO:0000256" key="9">
    <source>
        <dbReference type="NCBIfam" id="TIGR01400"/>
    </source>
</evidence>
<keyword evidence="11" id="KW-0282">Flagellum</keyword>
<dbReference type="InterPro" id="IPR002010">
    <property type="entry name" value="T3SS_IM_R"/>
</dbReference>
<gene>
    <name evidence="11" type="primary">fliR</name>
    <name evidence="11" type="ORF">D5H78_18285</name>
</gene>
<reference evidence="11 12" key="1">
    <citation type="submission" date="2018-09" db="EMBL/GenBank/DDBJ databases">
        <title>YIM 75000 draft genome.</title>
        <authorList>
            <person name="Tang S."/>
            <person name="Feng Y."/>
        </authorList>
    </citation>
    <scope>NUCLEOTIDE SEQUENCE [LARGE SCALE GENOMIC DNA]</scope>
    <source>
        <strain evidence="11 12">YIM 75000</strain>
    </source>
</reference>
<organism evidence="11 12">
    <name type="scientific">Vallicoccus soli</name>
    <dbReference type="NCBI Taxonomy" id="2339232"/>
    <lineage>
        <taxon>Bacteria</taxon>
        <taxon>Bacillati</taxon>
        <taxon>Actinomycetota</taxon>
        <taxon>Actinomycetes</taxon>
        <taxon>Motilibacterales</taxon>
        <taxon>Vallicoccaceae</taxon>
        <taxon>Vallicoccus</taxon>
    </lineage>
</organism>
<keyword evidence="12" id="KW-1185">Reference proteome</keyword>
<feature type="transmembrane region" description="Helical" evidence="10">
    <location>
        <begin position="174"/>
        <end position="199"/>
    </location>
</feature>
<keyword evidence="7 10" id="KW-0472">Membrane</keyword>
<dbReference type="NCBIfam" id="TIGR01400">
    <property type="entry name" value="fliR"/>
    <property type="match status" value="1"/>
</dbReference>
<dbReference type="RefSeq" id="WP_119951936.1">
    <property type="nucleotide sequence ID" value="NZ_QZEZ01000012.1"/>
</dbReference>
<evidence type="ECO:0000256" key="3">
    <source>
        <dbReference type="ARBA" id="ARBA00021717"/>
    </source>
</evidence>
<accession>A0A3A3YQA6</accession>
<dbReference type="Pfam" id="PF01311">
    <property type="entry name" value="Bac_export_1"/>
    <property type="match status" value="1"/>
</dbReference>
<dbReference type="PANTHER" id="PTHR30065">
    <property type="entry name" value="FLAGELLAR BIOSYNTHETIC PROTEIN FLIR"/>
    <property type="match status" value="1"/>
</dbReference>
<evidence type="ECO:0000256" key="2">
    <source>
        <dbReference type="ARBA" id="ARBA00009772"/>
    </source>
</evidence>